<protein>
    <submittedName>
        <fullName evidence="1">Glycosyltransferase</fullName>
    </submittedName>
</protein>
<name>A0A4S8PEJ8_9ACTN</name>
<evidence type="ECO:0000313" key="1">
    <source>
        <dbReference type="EMBL" id="THV28035.1"/>
    </source>
</evidence>
<gene>
    <name evidence="1" type="ORF">E9998_13735</name>
</gene>
<accession>A0A4S8PEJ8</accession>
<dbReference type="RefSeq" id="WP_136530267.1">
    <property type="nucleotide sequence ID" value="NZ_STGX01000009.1"/>
</dbReference>
<dbReference type="SUPFAM" id="SSF53756">
    <property type="entry name" value="UDP-Glycosyltransferase/glycogen phosphorylase"/>
    <property type="match status" value="1"/>
</dbReference>
<dbReference type="EMBL" id="STGX01000009">
    <property type="protein sequence ID" value="THV28035.1"/>
    <property type="molecule type" value="Genomic_DNA"/>
</dbReference>
<evidence type="ECO:0000313" key="2">
    <source>
        <dbReference type="Proteomes" id="UP000305792"/>
    </source>
</evidence>
<dbReference type="Gene3D" id="3.40.50.2000">
    <property type="entry name" value="Glycogen Phosphorylase B"/>
    <property type="match status" value="1"/>
</dbReference>
<organism evidence="1 2">
    <name type="scientific">Glycomyces paridis</name>
    <dbReference type="NCBI Taxonomy" id="2126555"/>
    <lineage>
        <taxon>Bacteria</taxon>
        <taxon>Bacillati</taxon>
        <taxon>Actinomycetota</taxon>
        <taxon>Actinomycetes</taxon>
        <taxon>Glycomycetales</taxon>
        <taxon>Glycomycetaceae</taxon>
        <taxon>Glycomyces</taxon>
    </lineage>
</organism>
<sequence length="431" mass="47324">MSTRGTGPDGLTEDQRRRLAQSRARLRVGFSRKATADMKKVLAAPDAAPAYRIATGAALLEWQFRRAAARTGGRRLDLDIVIVSHLALPGGNTTANAEEIAAYAEAGLRVGLLHHPVFRWDVSRPVNPKIERLVDGERVVMLGAFDRVRCDLMIVRLPTVVLAPLDDRPEIEAARTVVLANQTPFKYYGPDGGVEEAWDLRTAHRNVRDWVGDHTWYTVGPMVRAALDEHHADQLVGVDLAAEHWFECVDARRWELPGPRERSGPIRIGRHSRDHELKWPSTAGELLACYPEGFEIHVLGGADTPRRLLGGLPANWVEHPFGSLGAKEFLGTIDAMVYFIAADGREAFGIAPLEAMAAGVPVVMDRRFEPLFGPAALYCEPDEVAATVRGVVEDPDACARQTAVAKRVVAERFSREALLRRVASLGVRAAA</sequence>
<keyword evidence="1" id="KW-0808">Transferase</keyword>
<dbReference type="Proteomes" id="UP000305792">
    <property type="component" value="Unassembled WGS sequence"/>
</dbReference>
<comment type="caution">
    <text evidence="1">The sequence shown here is derived from an EMBL/GenBank/DDBJ whole genome shotgun (WGS) entry which is preliminary data.</text>
</comment>
<dbReference type="GO" id="GO:0016740">
    <property type="term" value="F:transferase activity"/>
    <property type="evidence" value="ECO:0007669"/>
    <property type="project" value="UniProtKB-KW"/>
</dbReference>
<dbReference type="OrthoDB" id="8549922at2"/>
<reference evidence="1 2" key="1">
    <citation type="journal article" date="2018" name="Int. J. Syst. Evol. Microbiol.">
        <title>Glycomyces paridis sp. nov., isolated from the medicinal plant Paris polyphylla.</title>
        <authorList>
            <person name="Fang X.M."/>
            <person name="Bai J.L."/>
            <person name="Su J."/>
            <person name="Zhao L.L."/>
            <person name="Liu H.Y."/>
            <person name="Ma B.P."/>
            <person name="Zhang Y.Q."/>
            <person name="Yu L.Y."/>
        </authorList>
    </citation>
    <scope>NUCLEOTIDE SEQUENCE [LARGE SCALE GENOMIC DNA]</scope>
    <source>
        <strain evidence="1 2">CPCC 204357</strain>
    </source>
</reference>
<keyword evidence="2" id="KW-1185">Reference proteome</keyword>
<dbReference type="AlphaFoldDB" id="A0A4S8PEJ8"/>
<proteinExistence type="predicted"/>